<dbReference type="HOGENOM" id="CLU_665937_0_0_1"/>
<gene>
    <name evidence="2" type="ORF">S7711_11201</name>
</gene>
<dbReference type="EMBL" id="KL647970">
    <property type="protein sequence ID" value="KEY72957.1"/>
    <property type="molecule type" value="Genomic_DNA"/>
</dbReference>
<accession>A0A084B5X8</accession>
<dbReference type="AlphaFoldDB" id="A0A084B5X8"/>
<sequence length="413" mass="44046">MAARVTGPAALGTEPEVVRCPACRQTGQSIRTMELVSNAQSAASAAIGLLGLLSCQCIYLAAPTYFFLEHFCRHCGIRLAVVPWADTALAQIDRELLSRPHPPSPPAGQASSELEIEPARIAAPQTGPQHLIALSPIGPPPTRPITEACVKGFASRYATVQPTTVYEIQHDWTMSFPRAVLDGESKVKLYDVAWPGVSSGDGRTPLFIGEYTPNEAMTASAEAKLGPSLRPAAFWNPAKSTPTMSIARGSAKGRVVATAQLFTNNTDFILHTPQYASPSSRTPTGYASHRSNTAGKATVRPAFTLWQSCSGPLLWAVRSVRTGNEARETRRLVLVDAYGRLVALVRGTGEASDGGGGKRRMARLEMYCGAAEELVGEVVAAYGALRYVRWSRARLGLAVAGLGEGLADVNDEM</sequence>
<dbReference type="OrthoDB" id="4728778at2759"/>
<evidence type="ECO:0000313" key="2">
    <source>
        <dbReference type="EMBL" id="KEY72957.1"/>
    </source>
</evidence>
<name>A0A084B5X8_STACB</name>
<dbReference type="Pfam" id="PF10601">
    <property type="entry name" value="zf-LITAF-like"/>
    <property type="match status" value="1"/>
</dbReference>
<proteinExistence type="predicted"/>
<dbReference type="PROSITE" id="PS51837">
    <property type="entry name" value="LITAF"/>
    <property type="match status" value="1"/>
</dbReference>
<evidence type="ECO:0000313" key="3">
    <source>
        <dbReference type="Proteomes" id="UP000028045"/>
    </source>
</evidence>
<protein>
    <recommendedName>
        <fullName evidence="1">LITAF domain-containing protein</fullName>
    </recommendedName>
</protein>
<dbReference type="Proteomes" id="UP000028045">
    <property type="component" value="Unassembled WGS sequence"/>
</dbReference>
<reference evidence="2 3" key="1">
    <citation type="journal article" date="2014" name="BMC Genomics">
        <title>Comparative genome sequencing reveals chemotype-specific gene clusters in the toxigenic black mold Stachybotrys.</title>
        <authorList>
            <person name="Semeiks J."/>
            <person name="Borek D."/>
            <person name="Otwinowski Z."/>
            <person name="Grishin N.V."/>
        </authorList>
    </citation>
    <scope>NUCLEOTIDE SEQUENCE [LARGE SCALE GENOMIC DNA]</scope>
    <source>
        <strain evidence="3">CBS 109288 / IBT 7711</strain>
    </source>
</reference>
<organism evidence="2 3">
    <name type="scientific">Stachybotrys chartarum (strain CBS 109288 / IBT 7711)</name>
    <name type="common">Toxic black mold</name>
    <name type="synonym">Stilbospora chartarum</name>
    <dbReference type="NCBI Taxonomy" id="1280523"/>
    <lineage>
        <taxon>Eukaryota</taxon>
        <taxon>Fungi</taxon>
        <taxon>Dikarya</taxon>
        <taxon>Ascomycota</taxon>
        <taxon>Pezizomycotina</taxon>
        <taxon>Sordariomycetes</taxon>
        <taxon>Hypocreomycetidae</taxon>
        <taxon>Hypocreales</taxon>
        <taxon>Stachybotryaceae</taxon>
        <taxon>Stachybotrys</taxon>
    </lineage>
</organism>
<evidence type="ECO:0000259" key="1">
    <source>
        <dbReference type="PROSITE" id="PS51837"/>
    </source>
</evidence>
<feature type="domain" description="LITAF" evidence="1">
    <location>
        <begin position="1"/>
        <end position="84"/>
    </location>
</feature>
<keyword evidence="3" id="KW-1185">Reference proteome</keyword>
<dbReference type="InterPro" id="IPR006629">
    <property type="entry name" value="LITAF"/>
</dbReference>